<dbReference type="GO" id="GO:0000422">
    <property type="term" value="P:autophagy of mitochondrion"/>
    <property type="evidence" value="ECO:0007669"/>
    <property type="project" value="TreeGrafter"/>
</dbReference>
<keyword evidence="4" id="KW-1000">Mitochondrion outer membrane</keyword>
<proteinExistence type="inferred from homology"/>
<dbReference type="InterPro" id="IPR028061">
    <property type="entry name" value="Fis1_TPR_C"/>
</dbReference>
<dbReference type="GO" id="GO:0000266">
    <property type="term" value="P:mitochondrial fission"/>
    <property type="evidence" value="ECO:0007669"/>
    <property type="project" value="InterPro"/>
</dbReference>
<accession>A0A8K1FEE3</accession>
<dbReference type="Pfam" id="PF14852">
    <property type="entry name" value="Fis1_TPR_N"/>
    <property type="match status" value="1"/>
</dbReference>
<feature type="region of interest" description="Disordered" evidence="8">
    <location>
        <begin position="1"/>
        <end position="20"/>
    </location>
</feature>
<sequence>MEKKRRKSNEEKSTSTTDEWFSMEELEAAREAYLEAHEHDQPPHGVKFRYAVALVKSTKRDDKRRGQALLEDLLRDEYKPKECLYWLALTAYGLGEYRISRSHCERLLRMEPSHSRALALHQCIKDVTINDGVVGLGLVSVVVVAGIALKLLLKR</sequence>
<protein>
    <recommendedName>
        <fullName evidence="12">Mitochondrial fission 1 protein</fullName>
    </recommendedName>
</protein>
<evidence type="ECO:0008006" key="12">
    <source>
        <dbReference type="Google" id="ProtNLM"/>
    </source>
</evidence>
<evidence type="ECO:0000256" key="7">
    <source>
        <dbReference type="ARBA" id="ARBA00023136"/>
    </source>
</evidence>
<dbReference type="OrthoDB" id="421154at2759"/>
<dbReference type="Pfam" id="PF14853">
    <property type="entry name" value="Fis1_TPR_C"/>
    <property type="match status" value="1"/>
</dbReference>
<dbReference type="InterPro" id="IPR016543">
    <property type="entry name" value="Fis1"/>
</dbReference>
<dbReference type="Proteomes" id="UP000794436">
    <property type="component" value="Unassembled WGS sequence"/>
</dbReference>
<comment type="caution">
    <text evidence="10">The sequence shown here is derived from an EMBL/GenBank/DDBJ whole genome shotgun (WGS) entry which is preliminary data.</text>
</comment>
<keyword evidence="5 9" id="KW-1133">Transmembrane helix</keyword>
<evidence type="ECO:0000256" key="3">
    <source>
        <dbReference type="ARBA" id="ARBA00022692"/>
    </source>
</evidence>
<evidence type="ECO:0000256" key="1">
    <source>
        <dbReference type="ARBA" id="ARBA00004572"/>
    </source>
</evidence>
<keyword evidence="7 9" id="KW-0472">Membrane</keyword>
<dbReference type="Gene3D" id="1.25.40.10">
    <property type="entry name" value="Tetratricopeptide repeat domain"/>
    <property type="match status" value="1"/>
</dbReference>
<reference evidence="10" key="1">
    <citation type="submission" date="2019-03" db="EMBL/GenBank/DDBJ databases">
        <title>Long read genome sequence of the mycoparasitic Pythium oligandrum ATCC 38472 isolated from sugarbeet rhizosphere.</title>
        <authorList>
            <person name="Gaulin E."/>
        </authorList>
    </citation>
    <scope>NUCLEOTIDE SEQUENCE</scope>
    <source>
        <strain evidence="10">ATCC 38472_TT</strain>
    </source>
</reference>
<evidence type="ECO:0000256" key="8">
    <source>
        <dbReference type="SAM" id="MobiDB-lite"/>
    </source>
</evidence>
<dbReference type="AlphaFoldDB" id="A0A8K1FEE3"/>
<comment type="similarity">
    <text evidence="2">Belongs to the FIS1 family.</text>
</comment>
<evidence type="ECO:0000313" key="10">
    <source>
        <dbReference type="EMBL" id="TMW60450.1"/>
    </source>
</evidence>
<evidence type="ECO:0000256" key="2">
    <source>
        <dbReference type="ARBA" id="ARBA00008937"/>
    </source>
</evidence>
<evidence type="ECO:0000256" key="5">
    <source>
        <dbReference type="ARBA" id="ARBA00022989"/>
    </source>
</evidence>
<dbReference type="GO" id="GO:0005778">
    <property type="term" value="C:peroxisomal membrane"/>
    <property type="evidence" value="ECO:0007669"/>
    <property type="project" value="TreeGrafter"/>
</dbReference>
<dbReference type="InterPro" id="IPR028058">
    <property type="entry name" value="Fis1_TPR_N"/>
</dbReference>
<evidence type="ECO:0000313" key="11">
    <source>
        <dbReference type="Proteomes" id="UP000794436"/>
    </source>
</evidence>
<comment type="subcellular location">
    <subcellularLocation>
        <location evidence="1">Mitochondrion outer membrane</location>
        <topology evidence="1">Single-pass membrane protein</topology>
    </subcellularLocation>
</comment>
<evidence type="ECO:0000256" key="4">
    <source>
        <dbReference type="ARBA" id="ARBA00022787"/>
    </source>
</evidence>
<dbReference type="SUPFAM" id="SSF48452">
    <property type="entry name" value="TPR-like"/>
    <property type="match status" value="1"/>
</dbReference>
<dbReference type="PANTHER" id="PTHR13247">
    <property type="entry name" value="TETRATRICOPEPTIDE REPEAT PROTEIN 11 TPR REPEAT PROTEIN 11"/>
    <property type="match status" value="1"/>
</dbReference>
<feature type="compositionally biased region" description="Basic and acidic residues" evidence="8">
    <location>
        <begin position="1"/>
        <end position="13"/>
    </location>
</feature>
<dbReference type="GO" id="GO:0005741">
    <property type="term" value="C:mitochondrial outer membrane"/>
    <property type="evidence" value="ECO:0007669"/>
    <property type="project" value="UniProtKB-SubCell"/>
</dbReference>
<dbReference type="PANTHER" id="PTHR13247:SF0">
    <property type="entry name" value="MITOCHONDRIAL FISSION 1 PROTEIN"/>
    <property type="match status" value="1"/>
</dbReference>
<dbReference type="CDD" id="cd12212">
    <property type="entry name" value="Fis1"/>
    <property type="match status" value="1"/>
</dbReference>
<dbReference type="GO" id="GO:0016559">
    <property type="term" value="P:peroxisome fission"/>
    <property type="evidence" value="ECO:0007669"/>
    <property type="project" value="TreeGrafter"/>
</dbReference>
<gene>
    <name evidence="10" type="ORF">Poli38472_000492</name>
</gene>
<keyword evidence="11" id="KW-1185">Reference proteome</keyword>
<name>A0A8K1FEE3_PYTOL</name>
<organism evidence="10 11">
    <name type="scientific">Pythium oligandrum</name>
    <name type="common">Mycoparasitic fungus</name>
    <dbReference type="NCBI Taxonomy" id="41045"/>
    <lineage>
        <taxon>Eukaryota</taxon>
        <taxon>Sar</taxon>
        <taxon>Stramenopiles</taxon>
        <taxon>Oomycota</taxon>
        <taxon>Peronosporomycetes</taxon>
        <taxon>Pythiales</taxon>
        <taxon>Pythiaceae</taxon>
        <taxon>Pythium</taxon>
    </lineage>
</organism>
<keyword evidence="6" id="KW-0496">Mitochondrion</keyword>
<evidence type="ECO:0000256" key="6">
    <source>
        <dbReference type="ARBA" id="ARBA00023128"/>
    </source>
</evidence>
<feature type="transmembrane region" description="Helical" evidence="9">
    <location>
        <begin position="133"/>
        <end position="153"/>
    </location>
</feature>
<dbReference type="InterPro" id="IPR033745">
    <property type="entry name" value="Fis1_cytosol"/>
</dbReference>
<keyword evidence="3 9" id="KW-0812">Transmembrane</keyword>
<evidence type="ECO:0000256" key="9">
    <source>
        <dbReference type="SAM" id="Phobius"/>
    </source>
</evidence>
<dbReference type="EMBL" id="SPLM01000108">
    <property type="protein sequence ID" value="TMW60450.1"/>
    <property type="molecule type" value="Genomic_DNA"/>
</dbReference>
<dbReference type="InterPro" id="IPR011990">
    <property type="entry name" value="TPR-like_helical_dom_sf"/>
</dbReference>